<keyword evidence="1" id="KW-0472">Membrane</keyword>
<dbReference type="EMBL" id="JAMDMX010000008">
    <property type="protein sequence ID" value="MCY9692062.1"/>
    <property type="molecule type" value="Genomic_DNA"/>
</dbReference>
<keyword evidence="1" id="KW-0812">Transmembrane</keyword>
<dbReference type="RefSeq" id="WP_268613685.1">
    <property type="nucleotide sequence ID" value="NZ_JAMDMX010000008.1"/>
</dbReference>
<feature type="transmembrane region" description="Helical" evidence="1">
    <location>
        <begin position="314"/>
        <end position="332"/>
    </location>
</feature>
<evidence type="ECO:0000256" key="1">
    <source>
        <dbReference type="SAM" id="Phobius"/>
    </source>
</evidence>
<feature type="transmembrane region" description="Helical" evidence="1">
    <location>
        <begin position="466"/>
        <end position="490"/>
    </location>
</feature>
<name>A0ABT4G7C1_9BACL</name>
<gene>
    <name evidence="2" type="ORF">M5X19_03860</name>
</gene>
<organism evidence="2 3">
    <name type="scientific">Paenibacillus alginolyticus</name>
    <dbReference type="NCBI Taxonomy" id="59839"/>
    <lineage>
        <taxon>Bacteria</taxon>
        <taxon>Bacillati</taxon>
        <taxon>Bacillota</taxon>
        <taxon>Bacilli</taxon>
        <taxon>Bacillales</taxon>
        <taxon>Paenibacillaceae</taxon>
        <taxon>Paenibacillus</taxon>
    </lineage>
</organism>
<accession>A0ABT4G7C1</accession>
<evidence type="ECO:0000313" key="2">
    <source>
        <dbReference type="EMBL" id="MCY9692062.1"/>
    </source>
</evidence>
<proteinExistence type="predicted"/>
<feature type="transmembrane region" description="Helical" evidence="1">
    <location>
        <begin position="220"/>
        <end position="241"/>
    </location>
</feature>
<comment type="caution">
    <text evidence="2">The sequence shown here is derived from an EMBL/GenBank/DDBJ whole genome shotgun (WGS) entry which is preliminary data.</text>
</comment>
<feature type="transmembrane region" description="Helical" evidence="1">
    <location>
        <begin position="427"/>
        <end position="446"/>
    </location>
</feature>
<feature type="transmembrane region" description="Helical" evidence="1">
    <location>
        <begin position="104"/>
        <end position="122"/>
    </location>
</feature>
<keyword evidence="3" id="KW-1185">Reference proteome</keyword>
<feature type="transmembrane region" description="Helical" evidence="1">
    <location>
        <begin position="187"/>
        <end position="208"/>
    </location>
</feature>
<keyword evidence="1" id="KW-1133">Transmembrane helix</keyword>
<evidence type="ECO:0000313" key="3">
    <source>
        <dbReference type="Proteomes" id="UP001527099"/>
    </source>
</evidence>
<feature type="transmembrane region" description="Helical" evidence="1">
    <location>
        <begin position="339"/>
        <end position="358"/>
    </location>
</feature>
<dbReference type="Proteomes" id="UP001527099">
    <property type="component" value="Unassembled WGS sequence"/>
</dbReference>
<feature type="transmembrane region" description="Helical" evidence="1">
    <location>
        <begin position="274"/>
        <end position="294"/>
    </location>
</feature>
<protein>
    <submittedName>
        <fullName evidence="2">Zinc ribbon domain-containing protein</fullName>
    </submittedName>
</protein>
<feature type="transmembrane region" description="Helical" evidence="1">
    <location>
        <begin position="398"/>
        <end position="415"/>
    </location>
</feature>
<sequence>MFCKACGTNYNDVVLYCKNDGHALTELITESYTLLSGEVKFCANCGDTHQTVDNYCSKCGVSSSSITEQNDFRLMGSTSIPLSTSVQTNHKLSLHEIISMTSRGWFGSLISIVLLFILSAVISKSISTVVNRYINSELKHMGGFFNAVSSNIKVLGFDDVMLMSNLISSTLKLDAGSTSSASASMHIGLLALLLVPFISLFVGGFVAAKKIQITRARDSFTLSIGIGVVYAVFLGLVSLVGGTSQDIPVPMGLVKGGISFVHSFSFFGALFQGLFFGILFSFFGALFALGSYRITAHLRQIANYGESLHQAFSTLFWGVLITLVYLFIVISLKADGEIPLWALLLFVPQGALYLWNIAQLNTLSLSGGDTLSDMNHFTVTIFKGMQGVGDEADILNPYIYLSFLIVLVLFLMAGSRLKHASLPLSKSLLVFSGTYALLMAILVGIAKFSMRVQGKIPFLEANELPIASGGFGIISTFFICFFVSGIIAFIGASFSKHLSISTYLNK</sequence>
<reference evidence="2 3" key="1">
    <citation type="submission" date="2022-05" db="EMBL/GenBank/DDBJ databases">
        <title>Genome Sequencing of Bee-Associated Microbes.</title>
        <authorList>
            <person name="Dunlap C."/>
        </authorList>
    </citation>
    <scope>NUCLEOTIDE SEQUENCE [LARGE SCALE GENOMIC DNA]</scope>
    <source>
        <strain evidence="2 3">NRRL B-14421</strain>
    </source>
</reference>